<proteinExistence type="predicted"/>
<name>A0A9Q1I4W4_CONCO</name>
<dbReference type="Gene3D" id="2.60.40.10">
    <property type="entry name" value="Immunoglobulins"/>
    <property type="match status" value="1"/>
</dbReference>
<dbReference type="SMART" id="SM00409">
    <property type="entry name" value="IG"/>
    <property type="match status" value="1"/>
</dbReference>
<keyword evidence="3" id="KW-1185">Reference proteome</keyword>
<dbReference type="InterPro" id="IPR013106">
    <property type="entry name" value="Ig_V-set"/>
</dbReference>
<dbReference type="EMBL" id="JAFJMO010000003">
    <property type="protein sequence ID" value="KAJ8282689.1"/>
    <property type="molecule type" value="Genomic_DNA"/>
</dbReference>
<dbReference type="Pfam" id="PF07686">
    <property type="entry name" value="V-set"/>
    <property type="match status" value="1"/>
</dbReference>
<dbReference type="InterPro" id="IPR036179">
    <property type="entry name" value="Ig-like_dom_sf"/>
</dbReference>
<gene>
    <name evidence="2" type="ORF">COCON_G00052080</name>
</gene>
<dbReference type="AlphaFoldDB" id="A0A9Q1I4W4"/>
<dbReference type="Proteomes" id="UP001152803">
    <property type="component" value="Unassembled WGS sequence"/>
</dbReference>
<accession>A0A9Q1I4W4</accession>
<dbReference type="SUPFAM" id="SSF48726">
    <property type="entry name" value="Immunoglobulin"/>
    <property type="match status" value="1"/>
</dbReference>
<feature type="domain" description="Ig-like" evidence="1">
    <location>
        <begin position="40"/>
        <end position="147"/>
    </location>
</feature>
<dbReference type="InterPro" id="IPR007110">
    <property type="entry name" value="Ig-like_dom"/>
</dbReference>
<organism evidence="2 3">
    <name type="scientific">Conger conger</name>
    <name type="common">Conger eel</name>
    <name type="synonym">Muraena conger</name>
    <dbReference type="NCBI Taxonomy" id="82655"/>
    <lineage>
        <taxon>Eukaryota</taxon>
        <taxon>Metazoa</taxon>
        <taxon>Chordata</taxon>
        <taxon>Craniata</taxon>
        <taxon>Vertebrata</taxon>
        <taxon>Euteleostomi</taxon>
        <taxon>Actinopterygii</taxon>
        <taxon>Neopterygii</taxon>
        <taxon>Teleostei</taxon>
        <taxon>Anguilliformes</taxon>
        <taxon>Congridae</taxon>
        <taxon>Conger</taxon>
    </lineage>
</organism>
<sequence>MHTPPGQNPGRMSTFAGVESVLKGLLLCLSISSSLGAGFTDIMVVKYPKAVLTKQEGKSLTLECPIIYDHQECQNLDGYWCKSNPKGNCSELKEYLIQVTEKVGNQTTRSRMITMSIEHLTLRDAGTFQCNANCGAEGMRSKGKFIELSVLKADQHPGKNCGVHRVEGAVETDEARASMAHGAAVAENICGFFKGGPLARQPFSCTLHQARTQAGCPRLLE</sequence>
<dbReference type="OrthoDB" id="8897337at2759"/>
<evidence type="ECO:0000259" key="1">
    <source>
        <dbReference type="PROSITE" id="PS50835"/>
    </source>
</evidence>
<protein>
    <recommendedName>
        <fullName evidence="1">Ig-like domain-containing protein</fullName>
    </recommendedName>
</protein>
<dbReference type="InterPro" id="IPR003599">
    <property type="entry name" value="Ig_sub"/>
</dbReference>
<dbReference type="InterPro" id="IPR013783">
    <property type="entry name" value="Ig-like_fold"/>
</dbReference>
<dbReference type="PROSITE" id="PS50835">
    <property type="entry name" value="IG_LIKE"/>
    <property type="match status" value="1"/>
</dbReference>
<comment type="caution">
    <text evidence="2">The sequence shown here is derived from an EMBL/GenBank/DDBJ whole genome shotgun (WGS) entry which is preliminary data.</text>
</comment>
<reference evidence="2" key="1">
    <citation type="journal article" date="2023" name="Science">
        <title>Genome structures resolve the early diversification of teleost fishes.</title>
        <authorList>
            <person name="Parey E."/>
            <person name="Louis A."/>
            <person name="Montfort J."/>
            <person name="Bouchez O."/>
            <person name="Roques C."/>
            <person name="Iampietro C."/>
            <person name="Lluch J."/>
            <person name="Castinel A."/>
            <person name="Donnadieu C."/>
            <person name="Desvignes T."/>
            <person name="Floi Bucao C."/>
            <person name="Jouanno E."/>
            <person name="Wen M."/>
            <person name="Mejri S."/>
            <person name="Dirks R."/>
            <person name="Jansen H."/>
            <person name="Henkel C."/>
            <person name="Chen W.J."/>
            <person name="Zahm M."/>
            <person name="Cabau C."/>
            <person name="Klopp C."/>
            <person name="Thompson A.W."/>
            <person name="Robinson-Rechavi M."/>
            <person name="Braasch I."/>
            <person name="Lecointre G."/>
            <person name="Bobe J."/>
            <person name="Postlethwait J.H."/>
            <person name="Berthelot C."/>
            <person name="Roest Crollius H."/>
            <person name="Guiguen Y."/>
        </authorList>
    </citation>
    <scope>NUCLEOTIDE SEQUENCE</scope>
    <source>
        <strain evidence="2">Concon-B</strain>
    </source>
</reference>
<evidence type="ECO:0000313" key="3">
    <source>
        <dbReference type="Proteomes" id="UP001152803"/>
    </source>
</evidence>
<evidence type="ECO:0000313" key="2">
    <source>
        <dbReference type="EMBL" id="KAJ8282689.1"/>
    </source>
</evidence>